<sequence>MANPTSSLPPKSSRHPLLTTLFTTIFALLAAAGVYFIRIQPGHTSFTQNLTNLVETGRLQDGSRLYTTYTGLKPLDLGLTYLVASFAQGPLNLNEAARIQQIHFLLNFFPAVVVFNIEAYRSRNRWSFLSFHAAWAALYQTVGGGVIIPLYHLAYTLLTTRKTYLVSGGDVPLPLAKALLPATLLLFALPTAAMYYPWSFPRLAQNLIAFWQAAPVLLNAGIWLLASTIYKSSPERTATPEAKKTTMTTARQQTTLALRRLYSAAILVAAASHFYTLSTLFTSQNKSLTLTKVFLPLNDISTGDVGPGLFQIFQWDFWLIFGSSRLWCALVVYDVQKQRHGKVDLKKFLAYYVMANNLELIVGPGAVLAGVWRWREDRLVEIEAEAGRLQKEHSL</sequence>
<feature type="transmembrane region" description="Helical" evidence="1">
    <location>
        <begin position="208"/>
        <end position="226"/>
    </location>
</feature>
<dbReference type="EMBL" id="JAHMHS010000019">
    <property type="protein sequence ID" value="KAK1728142.1"/>
    <property type="molecule type" value="Genomic_DNA"/>
</dbReference>
<dbReference type="Proteomes" id="UP001244207">
    <property type="component" value="Unassembled WGS sequence"/>
</dbReference>
<dbReference type="RefSeq" id="XP_060368197.1">
    <property type="nucleotide sequence ID" value="XM_060507586.1"/>
</dbReference>
<comment type="caution">
    <text evidence="2">The sequence shown here is derived from an EMBL/GenBank/DDBJ whole genome shotgun (WGS) entry which is preliminary data.</text>
</comment>
<keyword evidence="1" id="KW-1133">Transmembrane helix</keyword>
<proteinExistence type="predicted"/>
<evidence type="ECO:0000313" key="3">
    <source>
        <dbReference type="Proteomes" id="UP001244207"/>
    </source>
</evidence>
<feature type="transmembrane region" description="Helical" evidence="1">
    <location>
        <begin position="348"/>
        <end position="372"/>
    </location>
</feature>
<feature type="transmembrane region" description="Helical" evidence="1">
    <location>
        <begin position="261"/>
        <end position="281"/>
    </location>
</feature>
<name>A0AAD8XI53_GLOAC</name>
<evidence type="ECO:0000256" key="1">
    <source>
        <dbReference type="SAM" id="Phobius"/>
    </source>
</evidence>
<keyword evidence="1" id="KW-0472">Membrane</keyword>
<keyword evidence="1" id="KW-0812">Transmembrane</keyword>
<evidence type="ECO:0000313" key="2">
    <source>
        <dbReference type="EMBL" id="KAK1728142.1"/>
    </source>
</evidence>
<dbReference type="AlphaFoldDB" id="A0AAD8XI53"/>
<feature type="transmembrane region" description="Helical" evidence="1">
    <location>
        <begin position="178"/>
        <end position="196"/>
    </location>
</feature>
<feature type="transmembrane region" description="Helical" evidence="1">
    <location>
        <begin position="317"/>
        <end position="336"/>
    </location>
</feature>
<accession>A0AAD8XI53</accession>
<evidence type="ECO:0008006" key="4">
    <source>
        <dbReference type="Google" id="ProtNLM"/>
    </source>
</evidence>
<feature type="transmembrane region" description="Helical" evidence="1">
    <location>
        <begin position="104"/>
        <end position="121"/>
    </location>
</feature>
<keyword evidence="3" id="KW-1185">Reference proteome</keyword>
<gene>
    <name evidence="2" type="ORF">BDZ83DRAFT_610381</name>
</gene>
<protein>
    <recommendedName>
        <fullName evidence="4">FAD binding domain-containing protein</fullName>
    </recommendedName>
</protein>
<dbReference type="GeneID" id="85391485"/>
<organism evidence="2 3">
    <name type="scientific">Glomerella acutata</name>
    <name type="common">Colletotrichum acutatum</name>
    <dbReference type="NCBI Taxonomy" id="27357"/>
    <lineage>
        <taxon>Eukaryota</taxon>
        <taxon>Fungi</taxon>
        <taxon>Dikarya</taxon>
        <taxon>Ascomycota</taxon>
        <taxon>Pezizomycotina</taxon>
        <taxon>Sordariomycetes</taxon>
        <taxon>Hypocreomycetidae</taxon>
        <taxon>Glomerellales</taxon>
        <taxon>Glomerellaceae</taxon>
        <taxon>Colletotrichum</taxon>
        <taxon>Colletotrichum acutatum species complex</taxon>
    </lineage>
</organism>
<feature type="transmembrane region" description="Helical" evidence="1">
    <location>
        <begin position="17"/>
        <end position="37"/>
    </location>
</feature>
<reference evidence="2" key="1">
    <citation type="submission" date="2021-12" db="EMBL/GenBank/DDBJ databases">
        <title>Comparative genomics, transcriptomics and evolutionary studies reveal genomic signatures of adaptation to plant cell wall in hemibiotrophic fungi.</title>
        <authorList>
            <consortium name="DOE Joint Genome Institute"/>
            <person name="Baroncelli R."/>
            <person name="Diaz J.F."/>
            <person name="Benocci T."/>
            <person name="Peng M."/>
            <person name="Battaglia E."/>
            <person name="Haridas S."/>
            <person name="Andreopoulos W."/>
            <person name="Labutti K."/>
            <person name="Pangilinan J."/>
            <person name="Floch G.L."/>
            <person name="Makela M.R."/>
            <person name="Henrissat B."/>
            <person name="Grigoriev I.V."/>
            <person name="Crouch J.A."/>
            <person name="De Vries R.P."/>
            <person name="Sukno S.A."/>
            <person name="Thon M.R."/>
        </authorList>
    </citation>
    <scope>NUCLEOTIDE SEQUENCE</scope>
    <source>
        <strain evidence="2">CBS 112980</strain>
    </source>
</reference>
<feature type="transmembrane region" description="Helical" evidence="1">
    <location>
        <begin position="133"/>
        <end position="158"/>
    </location>
</feature>